<reference evidence="2 3" key="1">
    <citation type="submission" date="2020-08" db="EMBL/GenBank/DDBJ databases">
        <title>Sequencing the genomes of 1000 actinobacteria strains.</title>
        <authorList>
            <person name="Klenk H.-P."/>
        </authorList>
    </citation>
    <scope>NUCLEOTIDE SEQUENCE [LARGE SCALE GENOMIC DNA]</scope>
    <source>
        <strain evidence="2 3">DSM 17945</strain>
    </source>
</reference>
<organism evidence="2 3">
    <name type="scientific">Micrococcus endophyticus</name>
    <dbReference type="NCBI Taxonomy" id="455343"/>
    <lineage>
        <taxon>Bacteria</taxon>
        <taxon>Bacillati</taxon>
        <taxon>Actinomycetota</taxon>
        <taxon>Actinomycetes</taxon>
        <taxon>Micrococcales</taxon>
        <taxon>Micrococcaceae</taxon>
        <taxon>Micrococcus</taxon>
    </lineage>
</organism>
<dbReference type="RefSeq" id="WP_184172292.1">
    <property type="nucleotide sequence ID" value="NZ_BAABAG010000022.1"/>
</dbReference>
<evidence type="ECO:0000313" key="2">
    <source>
        <dbReference type="EMBL" id="MBB5848961.1"/>
    </source>
</evidence>
<name>A0A7W9JJD1_9MICC</name>
<feature type="domain" description="Pyrroline-5-carboxylate reductase catalytic N-terminal" evidence="1">
    <location>
        <begin position="15"/>
        <end position="114"/>
    </location>
</feature>
<dbReference type="Pfam" id="PF03807">
    <property type="entry name" value="F420_oxidored"/>
    <property type="match status" value="1"/>
</dbReference>
<dbReference type="InterPro" id="IPR036291">
    <property type="entry name" value="NAD(P)-bd_dom_sf"/>
</dbReference>
<dbReference type="AlphaFoldDB" id="A0A7W9JJD1"/>
<gene>
    <name evidence="2" type="ORF">HDA33_001525</name>
</gene>
<comment type="caution">
    <text evidence="2">The sequence shown here is derived from an EMBL/GenBank/DDBJ whole genome shotgun (WGS) entry which is preliminary data.</text>
</comment>
<accession>A0A7W9JJD1</accession>
<keyword evidence="3" id="KW-1185">Reference proteome</keyword>
<dbReference type="SUPFAM" id="SSF51735">
    <property type="entry name" value="NAD(P)-binding Rossmann-fold domains"/>
    <property type="match status" value="1"/>
</dbReference>
<proteinExistence type="predicted"/>
<dbReference type="Gene3D" id="3.40.50.720">
    <property type="entry name" value="NAD(P)-binding Rossmann-like Domain"/>
    <property type="match status" value="1"/>
</dbReference>
<evidence type="ECO:0000313" key="3">
    <source>
        <dbReference type="Proteomes" id="UP000567246"/>
    </source>
</evidence>
<dbReference type="EMBL" id="JACHMW010000001">
    <property type="protein sequence ID" value="MBB5848961.1"/>
    <property type="molecule type" value="Genomic_DNA"/>
</dbReference>
<sequence length="248" mass="25012">MSSSEPAAPAALPRTVGILGAGRAGTGVARAIARIPRLSPGLPEVRALVAGTRRPSAVQRHLTVYAPAAQAVAAEELAARAEVVVVAVPREDLDDVDPLALAGPGVRAVVDMTNTWGEEILPAWLEAGPDDAPGTARIAARWAAAGLEVPVVRALSEVSHHDLDVHGRAAAPRRALAVGTVPAADASDPGAVVAARDAVAALVTAMGFDAVPYEGLERAAVLEPGGAGFGVAHDARELAALLGVGPRD</sequence>
<dbReference type="Proteomes" id="UP000567246">
    <property type="component" value="Unassembled WGS sequence"/>
</dbReference>
<dbReference type="InterPro" id="IPR028939">
    <property type="entry name" value="P5C_Rdtase_cat_N"/>
</dbReference>
<protein>
    <submittedName>
        <fullName evidence="2">Putative dinucleotide-binding enzyme</fullName>
    </submittedName>
</protein>
<evidence type="ECO:0000259" key="1">
    <source>
        <dbReference type="Pfam" id="PF03807"/>
    </source>
</evidence>